<protein>
    <submittedName>
        <fullName evidence="1">Uncharacterized protein</fullName>
    </submittedName>
</protein>
<dbReference type="VEuPathDB" id="PiroplasmaDB:TA09835"/>
<name>A0A3B0NAS5_THEAN</name>
<dbReference type="AlphaFoldDB" id="A0A3B0NAS5"/>
<gene>
    <name evidence="1" type="ORF">TAT_000373400</name>
    <name evidence="2" type="ORF">TAV_000373300</name>
</gene>
<evidence type="ECO:0000313" key="2">
    <source>
        <dbReference type="EMBL" id="SVP95569.1"/>
    </source>
</evidence>
<dbReference type="EMBL" id="UIVT01000004">
    <property type="protein sequence ID" value="SVP94959.1"/>
    <property type="molecule type" value="Genomic_DNA"/>
</dbReference>
<sequence length="149" mass="17382">MKNYIILLIYYIIKFKFIKCVNQQNNIFPFGMNVRNSVMSGIQDLADFAINIHPPHEDVEETLTSLDGIMMLENVQKRADNEEFTEAEQRLLKIHKNKIREIVSLAFEPIHSMVIYSLNFIISVPIKNGIIHNKSYQIVILLLLNTLRH</sequence>
<evidence type="ECO:0000313" key="1">
    <source>
        <dbReference type="EMBL" id="SVP94959.1"/>
    </source>
</evidence>
<organism evidence="1">
    <name type="scientific">Theileria annulata</name>
    <dbReference type="NCBI Taxonomy" id="5874"/>
    <lineage>
        <taxon>Eukaryota</taxon>
        <taxon>Sar</taxon>
        <taxon>Alveolata</taxon>
        <taxon>Apicomplexa</taxon>
        <taxon>Aconoidasida</taxon>
        <taxon>Piroplasmida</taxon>
        <taxon>Theileriidae</taxon>
        <taxon>Theileria</taxon>
    </lineage>
</organism>
<accession>A0A3B0NAS5</accession>
<proteinExistence type="predicted"/>
<dbReference type="EMBL" id="UIVS01000004">
    <property type="protein sequence ID" value="SVP95569.1"/>
    <property type="molecule type" value="Genomic_DNA"/>
</dbReference>
<reference evidence="1" key="1">
    <citation type="submission" date="2018-07" db="EMBL/GenBank/DDBJ databases">
        <authorList>
            <person name="Quirk P.G."/>
            <person name="Krulwich T.A."/>
        </authorList>
    </citation>
    <scope>NUCLEOTIDE SEQUENCE</scope>
    <source>
        <strain evidence="1">Anand</strain>
    </source>
</reference>